<name>A0AAD8H9J7_9APIA</name>
<dbReference type="AlphaFoldDB" id="A0AAD8H9J7"/>
<evidence type="ECO:0000313" key="3">
    <source>
        <dbReference type="Proteomes" id="UP001237642"/>
    </source>
</evidence>
<organism evidence="2 3">
    <name type="scientific">Heracleum sosnowskyi</name>
    <dbReference type="NCBI Taxonomy" id="360622"/>
    <lineage>
        <taxon>Eukaryota</taxon>
        <taxon>Viridiplantae</taxon>
        <taxon>Streptophyta</taxon>
        <taxon>Embryophyta</taxon>
        <taxon>Tracheophyta</taxon>
        <taxon>Spermatophyta</taxon>
        <taxon>Magnoliopsida</taxon>
        <taxon>eudicotyledons</taxon>
        <taxon>Gunneridae</taxon>
        <taxon>Pentapetalae</taxon>
        <taxon>asterids</taxon>
        <taxon>campanulids</taxon>
        <taxon>Apiales</taxon>
        <taxon>Apiaceae</taxon>
        <taxon>Apioideae</taxon>
        <taxon>apioid superclade</taxon>
        <taxon>Tordylieae</taxon>
        <taxon>Tordyliinae</taxon>
        <taxon>Heracleum</taxon>
    </lineage>
</organism>
<evidence type="ECO:0000313" key="2">
    <source>
        <dbReference type="EMBL" id="KAK1362020.1"/>
    </source>
</evidence>
<reference evidence="2" key="2">
    <citation type="submission" date="2023-05" db="EMBL/GenBank/DDBJ databases">
        <authorList>
            <person name="Schelkunov M.I."/>
        </authorList>
    </citation>
    <scope>NUCLEOTIDE SEQUENCE</scope>
    <source>
        <strain evidence="2">Hsosn_3</strain>
        <tissue evidence="2">Leaf</tissue>
    </source>
</reference>
<feature type="region of interest" description="Disordered" evidence="1">
    <location>
        <begin position="1"/>
        <end position="53"/>
    </location>
</feature>
<gene>
    <name evidence="2" type="ORF">POM88_046494</name>
</gene>
<proteinExistence type="predicted"/>
<reference evidence="2" key="1">
    <citation type="submission" date="2023-02" db="EMBL/GenBank/DDBJ databases">
        <title>Genome of toxic invasive species Heracleum sosnowskyi carries increased number of genes despite the absence of recent whole-genome duplications.</title>
        <authorList>
            <person name="Schelkunov M."/>
            <person name="Shtratnikova V."/>
            <person name="Makarenko M."/>
            <person name="Klepikova A."/>
            <person name="Omelchenko D."/>
            <person name="Novikova G."/>
            <person name="Obukhova E."/>
            <person name="Bogdanov V."/>
            <person name="Penin A."/>
            <person name="Logacheva M."/>
        </authorList>
    </citation>
    <scope>NUCLEOTIDE SEQUENCE</scope>
    <source>
        <strain evidence="2">Hsosn_3</strain>
        <tissue evidence="2">Leaf</tissue>
    </source>
</reference>
<accession>A0AAD8H9J7</accession>
<protein>
    <submittedName>
        <fullName evidence="2">Uncharacterized protein</fullName>
    </submittedName>
</protein>
<comment type="caution">
    <text evidence="2">The sequence shown here is derived from an EMBL/GenBank/DDBJ whole genome shotgun (WGS) entry which is preliminary data.</text>
</comment>
<keyword evidence="3" id="KW-1185">Reference proteome</keyword>
<dbReference type="EMBL" id="JAUIZM010000010">
    <property type="protein sequence ID" value="KAK1362020.1"/>
    <property type="molecule type" value="Genomic_DNA"/>
</dbReference>
<dbReference type="Proteomes" id="UP001237642">
    <property type="component" value="Unassembled WGS sequence"/>
</dbReference>
<feature type="compositionally biased region" description="Acidic residues" evidence="1">
    <location>
        <begin position="17"/>
        <end position="39"/>
    </location>
</feature>
<sequence length="165" mass="18609">MSRAKEAITNLPPGAGEDFEYDEDSEEMEEDSDGGEEGGEGPSTSGSTPGWLFDTEAKSDTINLVILKEYQKASTEFQSANPSQKLILSKFMTNLQLQKMQFLHHRTQTDEVKEIIDNVKDIINKRLDTAFPLSTIRTIQRRVVKENTLSNSEESVIPRTMQPRL</sequence>
<evidence type="ECO:0000256" key="1">
    <source>
        <dbReference type="SAM" id="MobiDB-lite"/>
    </source>
</evidence>